<protein>
    <submittedName>
        <fullName evidence="2">Uncharacterized protein</fullName>
    </submittedName>
</protein>
<dbReference type="KEGG" id="salj:SMD11_0251"/>
<evidence type="ECO:0000313" key="3">
    <source>
        <dbReference type="Proteomes" id="UP000195755"/>
    </source>
</evidence>
<evidence type="ECO:0000256" key="1">
    <source>
        <dbReference type="SAM" id="MobiDB-lite"/>
    </source>
</evidence>
<feature type="compositionally biased region" description="Pro residues" evidence="1">
    <location>
        <begin position="471"/>
        <end position="482"/>
    </location>
</feature>
<name>A0A1Z2KV34_9ACTN</name>
<dbReference type="EMBL" id="CP021744">
    <property type="protein sequence ID" value="ARZ65917.1"/>
    <property type="molecule type" value="Genomic_DNA"/>
</dbReference>
<dbReference type="Proteomes" id="UP000195755">
    <property type="component" value="Chromosome"/>
</dbReference>
<sequence length="558" mass="60154">MPGAGEFAVTSFICRERGLRYAAAGRAARAADLLRDASRRYQASAYRADAAWLFTDVILAELMAGQVRRAAAVGEEQRRFVEEVFTTLPPATGPGAASAFTRPVGLRPRALTPEDHEMLLRYVRTSQFLVEACRHRSAEDFAAAVDLMSFGWAGFAASPYPRILRHLADRYAAPGAPWEVHLGADGWWHRMLRSSRVQVTSAHLVATAVALRARLGRAGLLVHGDVALLDAAVVHARLYGTAATVEWVTRYVAELRPRIPGLLRTAVTYLQASSGQEAARLLASYTALRTACAAPDLLCAAGLHPAGPLPPAGPDGAAVRGARSPRLEVAFYGNLLSVEGITIHRVTPAPLTQLLRVLGRSSYGRGSGGRRCRSSRPASSPRVRGAPPRRWRRPCAASVPCARTGSPRPPPARSAPRRSSRGAPATASTPTAWNSSALRHPPYPLRPLSLPRPARPARPARPTGRRRPPRPVRLPRPAPPRLPGRCGKPVRPSRPRWPGCLPCPVHPPPPTLACQLLVRPPDPGLPRVPGACCEYGNHLMGIQWKTLPYVPISAGCRA</sequence>
<reference evidence="2 3" key="1">
    <citation type="submission" date="2017-06" db="EMBL/GenBank/DDBJ databases">
        <title>Streptomyces albireticuli Genome sequencing and assembly.</title>
        <authorList>
            <person name="Wang Y."/>
            <person name="Du B."/>
            <person name="Ding Y."/>
            <person name="Liu H."/>
            <person name="Hou Q."/>
            <person name="Liu K."/>
            <person name="Yao L."/>
            <person name="Wang C."/>
        </authorList>
    </citation>
    <scope>NUCLEOTIDE SEQUENCE [LARGE SCALE GENOMIC DNA]</scope>
    <source>
        <strain evidence="2 3">MDJK11</strain>
    </source>
</reference>
<proteinExistence type="predicted"/>
<evidence type="ECO:0000313" key="2">
    <source>
        <dbReference type="EMBL" id="ARZ65917.1"/>
    </source>
</evidence>
<organism evidence="2 3">
    <name type="scientific">Streptomyces albireticuli</name>
    <dbReference type="NCBI Taxonomy" id="1940"/>
    <lineage>
        <taxon>Bacteria</taxon>
        <taxon>Bacillati</taxon>
        <taxon>Actinomycetota</taxon>
        <taxon>Actinomycetes</taxon>
        <taxon>Kitasatosporales</taxon>
        <taxon>Streptomycetaceae</taxon>
        <taxon>Streptomyces</taxon>
    </lineage>
</organism>
<feature type="compositionally biased region" description="Low complexity" evidence="1">
    <location>
        <begin position="421"/>
        <end position="452"/>
    </location>
</feature>
<gene>
    <name evidence="2" type="ORF">SMD11_0251</name>
</gene>
<accession>A0A1Z2KV34</accession>
<dbReference type="AlphaFoldDB" id="A0A1Z2KV34"/>
<feature type="region of interest" description="Disordered" evidence="1">
    <location>
        <begin position="362"/>
        <end position="490"/>
    </location>
</feature>
<feature type="compositionally biased region" description="Low complexity" evidence="1">
    <location>
        <begin position="375"/>
        <end position="386"/>
    </location>
</feature>